<dbReference type="AlphaFoldDB" id="A0A5M9P3M8"/>
<protein>
    <submittedName>
        <fullName evidence="1">Uncharacterized protein</fullName>
    </submittedName>
</protein>
<name>A0A5M9P3M8_9VIBR</name>
<keyword evidence="2" id="KW-1185">Reference proteome</keyword>
<gene>
    <name evidence="1" type="ORF">F4W18_05410</name>
</gene>
<dbReference type="RefSeq" id="WP_143691574.1">
    <property type="nucleotide sequence ID" value="NZ_AP025493.1"/>
</dbReference>
<dbReference type="EMBL" id="VXJS01000002">
    <property type="protein sequence ID" value="KAA8679664.1"/>
    <property type="molecule type" value="Genomic_DNA"/>
</dbReference>
<accession>A0A5M9P3M8</accession>
<reference evidence="1 2" key="1">
    <citation type="submission" date="2019-09" db="EMBL/GenBank/DDBJ databases">
        <title>Draft genome sequence of various Type strains from the CCUG.</title>
        <authorList>
            <person name="Pineiro-Iglesias B."/>
            <person name="Tunovic T."/>
            <person name="Unosson C."/>
            <person name="Inganas E."/>
            <person name="Ohlen M."/>
            <person name="Cardew S."/>
            <person name="Jensie-Markopoulos S."/>
            <person name="Salva-Serra F."/>
            <person name="Jaen-Luchoro D."/>
            <person name="Karlsson R."/>
            <person name="Svensson-Stadler L."/>
            <person name="Chun J."/>
            <person name="Moore E."/>
        </authorList>
    </citation>
    <scope>NUCLEOTIDE SEQUENCE [LARGE SCALE GENOMIC DNA]</scope>
    <source>
        <strain evidence="1 2">CCUG 56969T</strain>
    </source>
</reference>
<sequence length="384" mass="44440">MNRYEGNVINQGLLPSFNLMVSRETGLEQQRISTFFTPAFIKSLVLCNADELYEKIVTIYDNFHELSERYCLEYYLKDIRLDSSIASMPIQKNTDKDLIRIIHEQTLAELKALSEERQSIYLPVIINNMEGTTVASEIKRQLKLLNSMKAGNHTLSDEIKALFPVWVNEISNIFDYSSMSRSFGHEITHSLNFDVCPYCNNEDIETIDVEGAETRPDLDHFYPQSKFPFLALTLSNLIPSGYRCNRTYKSANSMFGYVHPYITGVGQNTIFDFNYMFDEGRTASAINIKVNKLNDNLDKNLGLFKVEVNHNKRNVKDWFLLLEERYQMLVNSDNDCLDEVLNDDNLIRQRLDIDLNKSPTTVLFQKLKIDALNYLSGREYEISD</sequence>
<dbReference type="Proteomes" id="UP000322521">
    <property type="component" value="Unassembled WGS sequence"/>
</dbReference>
<dbReference type="Gene3D" id="1.10.30.50">
    <property type="match status" value="1"/>
</dbReference>
<proteinExistence type="predicted"/>
<evidence type="ECO:0000313" key="1">
    <source>
        <dbReference type="EMBL" id="KAA8679664.1"/>
    </source>
</evidence>
<evidence type="ECO:0000313" key="2">
    <source>
        <dbReference type="Proteomes" id="UP000322521"/>
    </source>
</evidence>
<comment type="caution">
    <text evidence="1">The sequence shown here is derived from an EMBL/GenBank/DDBJ whole genome shotgun (WGS) entry which is preliminary data.</text>
</comment>
<organism evidence="1 2">
    <name type="scientific">Vibrio gigantis</name>
    <dbReference type="NCBI Taxonomy" id="296199"/>
    <lineage>
        <taxon>Bacteria</taxon>
        <taxon>Pseudomonadati</taxon>
        <taxon>Pseudomonadota</taxon>
        <taxon>Gammaproteobacteria</taxon>
        <taxon>Vibrionales</taxon>
        <taxon>Vibrionaceae</taxon>
        <taxon>Vibrio</taxon>
    </lineage>
</organism>
<dbReference type="OrthoDB" id="9816185at2"/>